<evidence type="ECO:0000256" key="2">
    <source>
        <dbReference type="ARBA" id="ARBA00022553"/>
    </source>
</evidence>
<dbReference type="PANTHER" id="PTHR43439">
    <property type="entry name" value="PHENYLACETATE-COENZYME A LIGASE"/>
    <property type="match status" value="1"/>
</dbReference>
<feature type="compositionally biased region" description="Low complexity" evidence="3">
    <location>
        <begin position="73"/>
        <end position="83"/>
    </location>
</feature>
<dbReference type="EMBL" id="ML978712">
    <property type="protein sequence ID" value="KAF2090615.1"/>
    <property type="molecule type" value="Genomic_DNA"/>
</dbReference>
<dbReference type="InterPro" id="IPR042099">
    <property type="entry name" value="ANL_N_sf"/>
</dbReference>
<evidence type="ECO:0000313" key="5">
    <source>
        <dbReference type="EMBL" id="KAF2090615.1"/>
    </source>
</evidence>
<dbReference type="Gene3D" id="3.40.50.720">
    <property type="entry name" value="NAD(P)-binding Rossmann-like Domain"/>
    <property type="match status" value="1"/>
</dbReference>
<dbReference type="AlphaFoldDB" id="A0A9P4I0P7"/>
<protein>
    <recommendedName>
        <fullName evidence="4">Carrier domain-containing protein</fullName>
    </recommendedName>
</protein>
<evidence type="ECO:0000259" key="4">
    <source>
        <dbReference type="PROSITE" id="PS50075"/>
    </source>
</evidence>
<dbReference type="Gene3D" id="3.40.50.12780">
    <property type="entry name" value="N-terminal domain of ligase-like"/>
    <property type="match status" value="1"/>
</dbReference>
<evidence type="ECO:0000313" key="6">
    <source>
        <dbReference type="Proteomes" id="UP000799776"/>
    </source>
</evidence>
<dbReference type="Proteomes" id="UP000799776">
    <property type="component" value="Unassembled WGS sequence"/>
</dbReference>
<dbReference type="SUPFAM" id="SSF47336">
    <property type="entry name" value="ACP-like"/>
    <property type="match status" value="1"/>
</dbReference>
<organism evidence="5 6">
    <name type="scientific">Saccharata proteae CBS 121410</name>
    <dbReference type="NCBI Taxonomy" id="1314787"/>
    <lineage>
        <taxon>Eukaryota</taxon>
        <taxon>Fungi</taxon>
        <taxon>Dikarya</taxon>
        <taxon>Ascomycota</taxon>
        <taxon>Pezizomycotina</taxon>
        <taxon>Dothideomycetes</taxon>
        <taxon>Dothideomycetes incertae sedis</taxon>
        <taxon>Botryosphaeriales</taxon>
        <taxon>Saccharataceae</taxon>
        <taxon>Saccharata</taxon>
    </lineage>
</organism>
<dbReference type="Pfam" id="PF07993">
    <property type="entry name" value="NAD_binding_4"/>
    <property type="match status" value="1"/>
</dbReference>
<dbReference type="SUPFAM" id="SSF51735">
    <property type="entry name" value="NAD(P)-binding Rossmann-fold domains"/>
    <property type="match status" value="1"/>
</dbReference>
<dbReference type="PROSITE" id="PS50075">
    <property type="entry name" value="CARRIER"/>
    <property type="match status" value="1"/>
</dbReference>
<accession>A0A9P4I0P7</accession>
<dbReference type="OrthoDB" id="429813at2759"/>
<evidence type="ECO:0000256" key="1">
    <source>
        <dbReference type="ARBA" id="ARBA00022450"/>
    </source>
</evidence>
<dbReference type="PANTHER" id="PTHR43439:SF2">
    <property type="entry name" value="ENZYME, PUTATIVE (JCVI)-RELATED"/>
    <property type="match status" value="1"/>
</dbReference>
<proteinExistence type="predicted"/>
<dbReference type="Pfam" id="PF00501">
    <property type="entry name" value="AMP-binding"/>
    <property type="match status" value="1"/>
</dbReference>
<reference evidence="5" key="1">
    <citation type="journal article" date="2020" name="Stud. Mycol.">
        <title>101 Dothideomycetes genomes: a test case for predicting lifestyles and emergence of pathogens.</title>
        <authorList>
            <person name="Haridas S."/>
            <person name="Albert R."/>
            <person name="Binder M."/>
            <person name="Bloem J."/>
            <person name="Labutti K."/>
            <person name="Salamov A."/>
            <person name="Andreopoulos B."/>
            <person name="Baker S."/>
            <person name="Barry K."/>
            <person name="Bills G."/>
            <person name="Bluhm B."/>
            <person name="Cannon C."/>
            <person name="Castanera R."/>
            <person name="Culley D."/>
            <person name="Daum C."/>
            <person name="Ezra D."/>
            <person name="Gonzalez J."/>
            <person name="Henrissat B."/>
            <person name="Kuo A."/>
            <person name="Liang C."/>
            <person name="Lipzen A."/>
            <person name="Lutzoni F."/>
            <person name="Magnuson J."/>
            <person name="Mondo S."/>
            <person name="Nolan M."/>
            <person name="Ohm R."/>
            <person name="Pangilinan J."/>
            <person name="Park H.-J."/>
            <person name="Ramirez L."/>
            <person name="Alfaro M."/>
            <person name="Sun H."/>
            <person name="Tritt A."/>
            <person name="Yoshinaga Y."/>
            <person name="Zwiers L.-H."/>
            <person name="Turgeon B."/>
            <person name="Goodwin S."/>
            <person name="Spatafora J."/>
            <person name="Crous P."/>
            <person name="Grigoriev I."/>
        </authorList>
    </citation>
    <scope>NUCLEOTIDE SEQUENCE</scope>
    <source>
        <strain evidence="5">CBS 121410</strain>
    </source>
</reference>
<feature type="domain" description="Carrier" evidence="4">
    <location>
        <begin position="607"/>
        <end position="686"/>
    </location>
</feature>
<keyword evidence="2" id="KW-0597">Phosphoprotein</keyword>
<dbReference type="InterPro" id="IPR000873">
    <property type="entry name" value="AMP-dep_synth/lig_dom"/>
</dbReference>
<evidence type="ECO:0000256" key="3">
    <source>
        <dbReference type="SAM" id="MobiDB-lite"/>
    </source>
</evidence>
<dbReference type="InterPro" id="IPR051414">
    <property type="entry name" value="Adenylate-forming_Reductase"/>
</dbReference>
<dbReference type="SUPFAM" id="SSF56801">
    <property type="entry name" value="Acetyl-CoA synthetase-like"/>
    <property type="match status" value="1"/>
</dbReference>
<gene>
    <name evidence="5" type="ORF">K490DRAFT_34564</name>
</gene>
<comment type="caution">
    <text evidence="5">The sequence shown here is derived from an EMBL/GenBank/DDBJ whole genome shotgun (WGS) entry which is preliminary data.</text>
</comment>
<keyword evidence="1" id="KW-0596">Phosphopantetheine</keyword>
<name>A0A9P4I0P7_9PEZI</name>
<feature type="region of interest" description="Disordered" evidence="3">
    <location>
        <begin position="60"/>
        <end position="83"/>
    </location>
</feature>
<feature type="region of interest" description="Disordered" evidence="3">
    <location>
        <begin position="1087"/>
        <end position="1112"/>
    </location>
</feature>
<keyword evidence="6" id="KW-1185">Reference proteome</keyword>
<sequence length="1144" mass="123638">MPEEDADVNYFTCTLGQAAQLRNDASANNNPQDAATTTTTEFTNIPAFIAQQASRAGHLPAVAFPIPPPSPTPSSSTTPSSAPSPSPWSHNLYTFSSLHQHITLLSCLLNTHLSTPITPGETIALLCPSSPALLFAWLALMRLGAAVLLVAPQCEARGVVELCRNCGVRRMVVWGEGGCGELGREVEGLVKKEEVEVWDLRRVWREAGEGGEQGKEGGNGEEVEWDGLPGVGPNDIAYLHHTSGTSSGVPNPIPQTHAAGLGVLPRLSGSGRRKATFSTTPLYHGGVADVFRAWTSDALIWLFPAKDRPITAANIISSLDTTKSVSESSGGKIPLVRYFSSVPYVLQMMAAEKRGMEHLTSMDIVGVGGAALPAEVGDGLVRKGVNLVSRFGSAECGFLMSSHREYEKDKEWQYLRSSKGSDALKFEERENGLAELVVLKGWPHMAKTNRPIGSFATADLFAPHHTISNAWKYHSRADSQLTLITGKKFDPAPLEAALSTHAHLADALIFGNGRPFPGVLLFRSEKSAGVADRELLDAVRPVIEKLNAGSQTHAKIPGNMLVPMPYSQSALEKSSKGTVMRGKAEERYSQTVEEAYGRLDTAKGGGVADEDVLTHITTLVQDIVTKPGKLEPGTDLFSYGVDSVACMQIRYGLRQLLPEDSGELPLSIVEDCGTVQKLHGYVLRKRHGEAIEDEEDEHELMLSLAEQYGTFDDTGAAASHTATNGTQPTPKPTKDVVVLTGATGALGAHILAQHLSNDSVDKIYCLVRGSDHHAAVSRVDKALQQRGLPGLRQDDTGSHVSNTTTSSPKLVVLQCDLSSPSLGLSRSDYTNLAHTATTIIHVAWAVNFRMRLRSFVKDNIAGLHHLLNLALSAPGTPPKFIYCSSTASVTNTHATNTSAVIPESVSTDPSTSSPLGYSRSKWVAEAICHRAHQQTRLRSRIAVARVGQLAGDTVTGVWNTQEAWPMMLGTVKLIGALPALRDEPLSWLPVDVAAKALVQGVGSIGCCDEKDGDGGMQVLHVLNEWREPGWMELLGWLEGWGERFEEVEPGEWVRRLERERERERDGGSERHAAFKLLGLWKQAYGEDGAGGKKGDTETQTGTDTGPRFSMEKSKMAAPVLRDVKPVDEAYFAKIWAWLQAEQEK</sequence>
<dbReference type="InterPro" id="IPR036291">
    <property type="entry name" value="NAD(P)-bd_dom_sf"/>
</dbReference>
<dbReference type="InterPro" id="IPR036736">
    <property type="entry name" value="ACP-like_sf"/>
</dbReference>
<dbReference type="InterPro" id="IPR009081">
    <property type="entry name" value="PP-bd_ACP"/>
</dbReference>
<dbReference type="InterPro" id="IPR013120">
    <property type="entry name" value="FAR_NAD-bd"/>
</dbReference>
<dbReference type="Pfam" id="PF23562">
    <property type="entry name" value="AMP-binding_C_3"/>
    <property type="match status" value="1"/>
</dbReference>